<sequence length="41" mass="4620">MGKMGAGKQEIAFRPPFVCFFMVSFYMFPGDGTKNRLKKVG</sequence>
<comment type="caution">
    <text evidence="1">The sequence shown here is derived from an EMBL/GenBank/DDBJ whole genome shotgun (WGS) entry which is preliminary data.</text>
</comment>
<proteinExistence type="predicted"/>
<dbReference type="PATRIC" id="fig|1398.22.peg.810"/>
<evidence type="ECO:0000313" key="2">
    <source>
        <dbReference type="Proteomes" id="UP000070376"/>
    </source>
</evidence>
<accession>A0A133KYW6</accession>
<evidence type="ECO:0000313" key="1">
    <source>
        <dbReference type="EMBL" id="KWZ84718.1"/>
    </source>
</evidence>
<gene>
    <name evidence="1" type="ORF">HMPREF3213_00808</name>
</gene>
<dbReference type="Proteomes" id="UP000070376">
    <property type="component" value="Unassembled WGS sequence"/>
</dbReference>
<protein>
    <submittedName>
        <fullName evidence="1">Uncharacterized protein</fullName>
    </submittedName>
</protein>
<organism evidence="1 2">
    <name type="scientific">Heyndrickxia coagulans</name>
    <name type="common">Weizmannia coagulans</name>
    <dbReference type="NCBI Taxonomy" id="1398"/>
    <lineage>
        <taxon>Bacteria</taxon>
        <taxon>Bacillati</taxon>
        <taxon>Bacillota</taxon>
        <taxon>Bacilli</taxon>
        <taxon>Bacillales</taxon>
        <taxon>Bacillaceae</taxon>
        <taxon>Heyndrickxia</taxon>
    </lineage>
</organism>
<name>A0A133KYW6_HEYCO</name>
<dbReference type="EMBL" id="LRPN01000027">
    <property type="protein sequence ID" value="KWZ84718.1"/>
    <property type="molecule type" value="Genomic_DNA"/>
</dbReference>
<reference evidence="2" key="1">
    <citation type="submission" date="2016-01" db="EMBL/GenBank/DDBJ databases">
        <authorList>
            <person name="Mitreva M."/>
            <person name="Pepin K.H."/>
            <person name="Mihindukulasuriya K.A."/>
            <person name="Fulton R."/>
            <person name="Fronick C."/>
            <person name="O'Laughlin M."/>
            <person name="Miner T."/>
            <person name="Herter B."/>
            <person name="Rosa B.A."/>
            <person name="Cordes M."/>
            <person name="Tomlinson C."/>
            <person name="Wollam A."/>
            <person name="Palsikar V.B."/>
            <person name="Mardis E.R."/>
            <person name="Wilson R.K."/>
        </authorList>
    </citation>
    <scope>NUCLEOTIDE SEQUENCE [LARGE SCALE GENOMIC DNA]</scope>
    <source>
        <strain evidence="2">GED7749B</strain>
    </source>
</reference>
<dbReference type="AlphaFoldDB" id="A0A133KYW6"/>